<dbReference type="RefSeq" id="YP_010776752.1">
    <property type="nucleotide sequence ID" value="NC_075034.1"/>
</dbReference>
<dbReference type="PROSITE" id="PS50297">
    <property type="entry name" value="ANK_REP_REGION"/>
    <property type="match status" value="1"/>
</dbReference>
<evidence type="ECO:0000313" key="4">
    <source>
        <dbReference type="Proteomes" id="UP000241365"/>
    </source>
</evidence>
<dbReference type="SMART" id="SM00248">
    <property type="entry name" value="ANK"/>
    <property type="match status" value="5"/>
</dbReference>
<evidence type="ECO:0000256" key="1">
    <source>
        <dbReference type="ARBA" id="ARBA00022737"/>
    </source>
</evidence>
<keyword evidence="2" id="KW-0040">ANK repeat</keyword>
<reference evidence="3 4" key="1">
    <citation type="journal article" date="2016" name="Genome Announc.">
        <title>Complete Genome Sequence of a New Megavirus Family Member Isolated from an Inland Water Lake for the First Time in India.</title>
        <authorList>
            <person name="Chatterjee A."/>
            <person name="Ali F."/>
            <person name="Bange D."/>
            <person name="Kondabagil K."/>
        </authorList>
    </citation>
    <scope>NUCLEOTIDE SEQUENCE [LARGE SCALE GENOMIC DNA]</scope>
    <source>
        <strain evidence="3">1</strain>
    </source>
</reference>
<dbReference type="GeneID" id="80513363"/>
<evidence type="ECO:0000256" key="2">
    <source>
        <dbReference type="ARBA" id="ARBA00023043"/>
    </source>
</evidence>
<protein>
    <submittedName>
        <fullName evidence="3">Putative ankyrin repeat protein</fullName>
    </submittedName>
</protein>
<dbReference type="KEGG" id="vg:80513363"/>
<dbReference type="Proteomes" id="UP000241365">
    <property type="component" value="Segment"/>
</dbReference>
<evidence type="ECO:0000313" key="3">
    <source>
        <dbReference type="EMBL" id="ANB51001.1"/>
    </source>
</evidence>
<name>A0A161HRF5_9VIRU</name>
<dbReference type="InterPro" id="IPR036770">
    <property type="entry name" value="Ankyrin_rpt-contain_sf"/>
</dbReference>
<dbReference type="PANTHER" id="PTHR24173">
    <property type="entry name" value="ANKYRIN REPEAT CONTAINING"/>
    <property type="match status" value="1"/>
</dbReference>
<dbReference type="SUPFAM" id="SSF48403">
    <property type="entry name" value="Ankyrin repeat"/>
    <property type="match status" value="1"/>
</dbReference>
<proteinExistence type="predicted"/>
<dbReference type="InterPro" id="IPR002110">
    <property type="entry name" value="Ankyrin_rpt"/>
</dbReference>
<dbReference type="Pfam" id="PF12796">
    <property type="entry name" value="Ank_2"/>
    <property type="match status" value="2"/>
</dbReference>
<dbReference type="Gene3D" id="1.25.40.20">
    <property type="entry name" value="Ankyrin repeat-containing domain"/>
    <property type="match status" value="2"/>
</dbReference>
<dbReference type="PROSITE" id="PS50088">
    <property type="entry name" value="ANK_REPEAT"/>
    <property type="match status" value="1"/>
</dbReference>
<dbReference type="EMBL" id="KU877344">
    <property type="protein sequence ID" value="ANB51001.1"/>
    <property type="molecule type" value="Genomic_DNA"/>
</dbReference>
<sequence>MSKTDREDLYMACARGDLVEIQRIIELNAKTKNFLNDVIYSACFNGYLSIVKYLNNTYPHNNADKNYCMQNALKNNHYDLAKYLVSIGANINLFCNEEIIDLSKNGKNFNNIKLLLNLGVNVDKQNFDGNTALMIACKYANINNNMDNVKLLLDHGANVNIKNKFGKNALILAGIYVNSGSNIETIELLLNYGSDYATRDDTGRCFLNYIRADHYDRVITIINNLEFNKSYFMTIDRELFDLSHQIIHHPESFVTRIFSMKWDIINGDSIQAIKFKNLDIIDYFGIYDMDSFESKIIENTKIIY</sequence>
<dbReference type="PANTHER" id="PTHR24173:SF74">
    <property type="entry name" value="ANKYRIN REPEAT DOMAIN-CONTAINING PROTEIN 16"/>
    <property type="match status" value="1"/>
</dbReference>
<accession>A0A161HRF5</accession>
<keyword evidence="1" id="KW-0677">Repeat</keyword>
<keyword evidence="4" id="KW-1185">Reference proteome</keyword>
<organism evidence="3 4">
    <name type="scientific">Powai lake megavirus</name>
    <dbReference type="NCBI Taxonomy" id="1842663"/>
    <lineage>
        <taxon>Viruses</taxon>
        <taxon>Varidnaviria</taxon>
        <taxon>Bamfordvirae</taxon>
        <taxon>Nucleocytoviricota</taxon>
        <taxon>Megaviricetes</taxon>
        <taxon>Imitervirales</taxon>
        <taxon>Mimiviridae</taxon>
        <taxon>Megamimivirinae</taxon>
        <taxon>Megavirus</taxon>
        <taxon>Megavirus powaiense</taxon>
    </lineage>
</organism>